<reference evidence="3" key="1">
    <citation type="submission" date="2016-10" db="EMBL/GenBank/DDBJ databases">
        <authorList>
            <person name="Varghese N."/>
            <person name="Submissions S."/>
        </authorList>
    </citation>
    <scope>NUCLEOTIDE SEQUENCE [LARGE SCALE GENOMIC DNA]</scope>
    <source>
        <strain evidence="3">CGMCC 1.11101</strain>
    </source>
</reference>
<keyword evidence="1" id="KW-0812">Transmembrane</keyword>
<dbReference type="EMBL" id="FOVM01000008">
    <property type="protein sequence ID" value="SFN94324.1"/>
    <property type="molecule type" value="Genomic_DNA"/>
</dbReference>
<proteinExistence type="predicted"/>
<evidence type="ECO:0000313" key="2">
    <source>
        <dbReference type="EMBL" id="SFN94324.1"/>
    </source>
</evidence>
<protein>
    <submittedName>
        <fullName evidence="2">Uncharacterized protein</fullName>
    </submittedName>
</protein>
<accession>A0A1I5D4Y7</accession>
<dbReference type="AlphaFoldDB" id="A0A1I5D4Y7"/>
<organism evidence="2 3">
    <name type="scientific">Mycetocola miduiensis</name>
    <dbReference type="NCBI Taxonomy" id="995034"/>
    <lineage>
        <taxon>Bacteria</taxon>
        <taxon>Bacillati</taxon>
        <taxon>Actinomycetota</taxon>
        <taxon>Actinomycetes</taxon>
        <taxon>Micrococcales</taxon>
        <taxon>Microbacteriaceae</taxon>
        <taxon>Mycetocola</taxon>
    </lineage>
</organism>
<keyword evidence="1" id="KW-1133">Transmembrane helix</keyword>
<feature type="transmembrane region" description="Helical" evidence="1">
    <location>
        <begin position="87"/>
        <end position="106"/>
    </location>
</feature>
<name>A0A1I5D4Y7_9MICO</name>
<feature type="transmembrane region" description="Helical" evidence="1">
    <location>
        <begin position="65"/>
        <end position="81"/>
    </location>
</feature>
<dbReference type="Proteomes" id="UP000198867">
    <property type="component" value="Unassembled WGS sequence"/>
</dbReference>
<evidence type="ECO:0000256" key="1">
    <source>
        <dbReference type="SAM" id="Phobius"/>
    </source>
</evidence>
<sequence>MNPAILFTAATTSYLANCALGTAVATGTLNTGRAHWVHHALYISTASLAAVATSSLFWSRNRAGLLLLPAAVPLALIPAISSHSRRHIVTALAAAPFFVASLVKAWR</sequence>
<keyword evidence="3" id="KW-1185">Reference proteome</keyword>
<evidence type="ECO:0000313" key="3">
    <source>
        <dbReference type="Proteomes" id="UP000198867"/>
    </source>
</evidence>
<dbReference type="RefSeq" id="WP_218151871.1">
    <property type="nucleotide sequence ID" value="NZ_FOVM01000008.1"/>
</dbReference>
<keyword evidence="1" id="KW-0472">Membrane</keyword>
<gene>
    <name evidence="2" type="ORF">SAMN05216219_2735</name>
</gene>
<dbReference type="STRING" id="995034.SAMN05216219_2735"/>
<feature type="transmembrane region" description="Helical" evidence="1">
    <location>
        <begin position="39"/>
        <end position="58"/>
    </location>
</feature>